<dbReference type="GeneID" id="113495119"/>
<dbReference type="InterPro" id="IPR007320">
    <property type="entry name" value="PDCD2_C"/>
</dbReference>
<keyword evidence="2 4" id="KW-0863">Zinc-finger</keyword>
<organism evidence="6 7">
    <name type="scientific">Trichoplusia ni</name>
    <name type="common">Cabbage looper</name>
    <dbReference type="NCBI Taxonomy" id="7111"/>
    <lineage>
        <taxon>Eukaryota</taxon>
        <taxon>Metazoa</taxon>
        <taxon>Ecdysozoa</taxon>
        <taxon>Arthropoda</taxon>
        <taxon>Hexapoda</taxon>
        <taxon>Insecta</taxon>
        <taxon>Pterygota</taxon>
        <taxon>Neoptera</taxon>
        <taxon>Endopterygota</taxon>
        <taxon>Lepidoptera</taxon>
        <taxon>Glossata</taxon>
        <taxon>Ditrysia</taxon>
        <taxon>Noctuoidea</taxon>
        <taxon>Noctuidae</taxon>
        <taxon>Plusiinae</taxon>
        <taxon>Trichoplusia</taxon>
    </lineage>
</organism>
<dbReference type="FunCoup" id="A0A7E5VML1">
    <property type="interactions" value="2226"/>
</dbReference>
<name>A0A7E5VML1_TRINI</name>
<dbReference type="Gene3D" id="6.10.140.2220">
    <property type="match status" value="1"/>
</dbReference>
<protein>
    <submittedName>
        <fullName evidence="7">Programmed cell death protein 2</fullName>
    </submittedName>
</protein>
<keyword evidence="6" id="KW-1185">Reference proteome</keyword>
<dbReference type="PANTHER" id="PTHR12298:SF4">
    <property type="entry name" value="PROGRAMMED CELL DEATH PROTEIN 2"/>
    <property type="match status" value="1"/>
</dbReference>
<sequence length="361" mass="41605">MASITSVDLGFLEEKDSWLLHPKFFQSKVGGKPAWLDLKNLPNPQDLLCKKCENPMIFLCQIYASLEESDDTFHRTIFLFVCRNGSCCRINSSDNFTVLRCQIPRKNDFYSFNPSEEVENEDFPMSNWPNLCDLCGIKAPSHCSKCKKTYYCTRTHQILDWQKGHKQICAEIQASKTHKANNFIVTNAGKSILFKEWGLIVDEEDEEDPKDVDVNQEMDKLRKLMQEKKAGTLSNVSEDELDQYTKDVPDDKVFNKFSKRVARHPDQVLRYDRGGQPLWITGKTTEASITDVPKCQYCNGERQFEFQIMPQLLNFIDVGIELNSIDWGVLVVYTCKSSCSQGPAYKQEFMIKQDLSNEQSF</sequence>
<evidence type="ECO:0000256" key="1">
    <source>
        <dbReference type="ARBA" id="ARBA00022723"/>
    </source>
</evidence>
<dbReference type="AlphaFoldDB" id="A0A7E5VML1"/>
<dbReference type="OrthoDB" id="443682at2759"/>
<proteinExistence type="predicted"/>
<dbReference type="GO" id="GO:0008270">
    <property type="term" value="F:zinc ion binding"/>
    <property type="evidence" value="ECO:0007669"/>
    <property type="project" value="UniProtKB-KW"/>
</dbReference>
<dbReference type="InParanoid" id="A0A7E5VML1"/>
<reference evidence="7" key="1">
    <citation type="submission" date="2025-08" db="UniProtKB">
        <authorList>
            <consortium name="RefSeq"/>
        </authorList>
    </citation>
    <scope>IDENTIFICATION</scope>
</reference>
<dbReference type="PROSITE" id="PS50865">
    <property type="entry name" value="ZF_MYND_2"/>
    <property type="match status" value="1"/>
</dbReference>
<gene>
    <name evidence="7" type="primary">LOC113495119</name>
</gene>
<dbReference type="Pfam" id="PF01753">
    <property type="entry name" value="zf-MYND"/>
    <property type="match status" value="1"/>
</dbReference>
<feature type="domain" description="MYND-type" evidence="5">
    <location>
        <begin position="132"/>
        <end position="169"/>
    </location>
</feature>
<dbReference type="SUPFAM" id="SSF144232">
    <property type="entry name" value="HIT/MYND zinc finger-like"/>
    <property type="match status" value="1"/>
</dbReference>
<evidence type="ECO:0000256" key="2">
    <source>
        <dbReference type="ARBA" id="ARBA00022771"/>
    </source>
</evidence>
<dbReference type="PANTHER" id="PTHR12298">
    <property type="entry name" value="PCDC2 PROGRAMMED CELL DEATH PROTEIN 2 -RELATED"/>
    <property type="match status" value="1"/>
</dbReference>
<dbReference type="GO" id="GO:0005737">
    <property type="term" value="C:cytoplasm"/>
    <property type="evidence" value="ECO:0007669"/>
    <property type="project" value="InterPro"/>
</dbReference>
<accession>A0A7E5VML1</accession>
<dbReference type="CTD" id="45021"/>
<keyword evidence="1" id="KW-0479">Metal-binding</keyword>
<evidence type="ECO:0000259" key="5">
    <source>
        <dbReference type="PROSITE" id="PS50865"/>
    </source>
</evidence>
<keyword evidence="3" id="KW-0862">Zinc</keyword>
<dbReference type="InterPro" id="IPR002893">
    <property type="entry name" value="Znf_MYND"/>
</dbReference>
<evidence type="ECO:0000256" key="4">
    <source>
        <dbReference type="PROSITE-ProRule" id="PRU00134"/>
    </source>
</evidence>
<dbReference type="RefSeq" id="XP_026729517.1">
    <property type="nucleotide sequence ID" value="XM_026873716.1"/>
</dbReference>
<evidence type="ECO:0000256" key="3">
    <source>
        <dbReference type="ARBA" id="ARBA00022833"/>
    </source>
</evidence>
<evidence type="ECO:0000313" key="7">
    <source>
        <dbReference type="RefSeq" id="XP_026729517.1"/>
    </source>
</evidence>
<dbReference type="KEGG" id="tnl:113495119"/>
<dbReference type="Pfam" id="PF04194">
    <property type="entry name" value="PDCD2_C"/>
    <property type="match status" value="1"/>
</dbReference>
<dbReference type="PROSITE" id="PS01360">
    <property type="entry name" value="ZF_MYND_1"/>
    <property type="match status" value="1"/>
</dbReference>
<evidence type="ECO:0000313" key="6">
    <source>
        <dbReference type="Proteomes" id="UP000322000"/>
    </source>
</evidence>
<dbReference type="Proteomes" id="UP000322000">
    <property type="component" value="Chromosome 6"/>
</dbReference>
<dbReference type="GO" id="GO:0005634">
    <property type="term" value="C:nucleus"/>
    <property type="evidence" value="ECO:0007669"/>
    <property type="project" value="TreeGrafter"/>
</dbReference>